<dbReference type="Proteomes" id="UP001180487">
    <property type="component" value="Unassembled WGS sequence"/>
</dbReference>
<keyword evidence="4" id="KW-1133">Transmembrane helix</keyword>
<evidence type="ECO:0000256" key="4">
    <source>
        <dbReference type="SAM" id="Phobius"/>
    </source>
</evidence>
<dbReference type="Pfam" id="PF00512">
    <property type="entry name" value="HisKA"/>
    <property type="match status" value="1"/>
</dbReference>
<evidence type="ECO:0000313" key="7">
    <source>
        <dbReference type="Proteomes" id="UP001180487"/>
    </source>
</evidence>
<gene>
    <name evidence="6" type="ORF">J2X19_004986</name>
</gene>
<dbReference type="GO" id="GO:0004673">
    <property type="term" value="F:protein histidine kinase activity"/>
    <property type="evidence" value="ECO:0007669"/>
    <property type="project" value="UniProtKB-EC"/>
</dbReference>
<evidence type="ECO:0000256" key="2">
    <source>
        <dbReference type="ARBA" id="ARBA00012438"/>
    </source>
</evidence>
<evidence type="ECO:0000256" key="3">
    <source>
        <dbReference type="ARBA" id="ARBA00022553"/>
    </source>
</evidence>
<dbReference type="SUPFAM" id="SSF55874">
    <property type="entry name" value="ATPase domain of HSP90 chaperone/DNA topoisomerase II/histidine kinase"/>
    <property type="match status" value="1"/>
</dbReference>
<feature type="transmembrane region" description="Helical" evidence="4">
    <location>
        <begin position="132"/>
        <end position="153"/>
    </location>
</feature>
<comment type="catalytic activity">
    <reaction evidence="1">
        <text>ATP + protein L-histidine = ADP + protein N-phospho-L-histidine.</text>
        <dbReference type="EC" id="2.7.13.3"/>
    </reaction>
</comment>
<dbReference type="InterPro" id="IPR003661">
    <property type="entry name" value="HisK_dim/P_dom"/>
</dbReference>
<organism evidence="6 7">
    <name type="scientific">Rhodoferax ferrireducens</name>
    <dbReference type="NCBI Taxonomy" id="192843"/>
    <lineage>
        <taxon>Bacteria</taxon>
        <taxon>Pseudomonadati</taxon>
        <taxon>Pseudomonadota</taxon>
        <taxon>Betaproteobacteria</taxon>
        <taxon>Burkholderiales</taxon>
        <taxon>Comamonadaceae</taxon>
        <taxon>Rhodoferax</taxon>
    </lineage>
</organism>
<feature type="transmembrane region" description="Helical" evidence="4">
    <location>
        <begin position="84"/>
        <end position="102"/>
    </location>
</feature>
<feature type="transmembrane region" description="Helical" evidence="4">
    <location>
        <begin position="159"/>
        <end position="180"/>
    </location>
</feature>
<dbReference type="PRINTS" id="PR00344">
    <property type="entry name" value="BCTRLSENSOR"/>
</dbReference>
<dbReference type="SMART" id="SM00387">
    <property type="entry name" value="HATPase_c"/>
    <property type="match status" value="1"/>
</dbReference>
<dbReference type="PANTHER" id="PTHR43065:SF42">
    <property type="entry name" value="TWO-COMPONENT SENSOR PPRA"/>
    <property type="match status" value="1"/>
</dbReference>
<dbReference type="InterPro" id="IPR005467">
    <property type="entry name" value="His_kinase_dom"/>
</dbReference>
<keyword evidence="6" id="KW-0808">Transferase</keyword>
<proteinExistence type="predicted"/>
<dbReference type="SUPFAM" id="SSF47384">
    <property type="entry name" value="Homodimeric domain of signal transducing histidine kinase"/>
    <property type="match status" value="1"/>
</dbReference>
<dbReference type="PROSITE" id="PS50109">
    <property type="entry name" value="HIS_KIN"/>
    <property type="match status" value="1"/>
</dbReference>
<dbReference type="Gene3D" id="3.30.565.10">
    <property type="entry name" value="Histidine kinase-like ATPase, C-terminal domain"/>
    <property type="match status" value="1"/>
</dbReference>
<dbReference type="InterPro" id="IPR003594">
    <property type="entry name" value="HATPase_dom"/>
</dbReference>
<feature type="domain" description="Histidine kinase" evidence="5">
    <location>
        <begin position="231"/>
        <end position="446"/>
    </location>
</feature>
<evidence type="ECO:0000256" key="1">
    <source>
        <dbReference type="ARBA" id="ARBA00000085"/>
    </source>
</evidence>
<evidence type="ECO:0000313" key="6">
    <source>
        <dbReference type="EMBL" id="MDR7380284.1"/>
    </source>
</evidence>
<keyword evidence="6" id="KW-0418">Kinase</keyword>
<keyword evidence="4" id="KW-0472">Membrane</keyword>
<sequence length="449" mass="49591">MLSFVATRKDAAYRQELHGYLIFNSRAACLMTIALILAGIGLDNNFYPGQAPYFLSLRVLACVCIGLVLFSYRAQWGRDHIKALTYFWICIPQAMVAWMIFVTDGERSIYFVGLTFVLSGMAFFLPISFFEAVFFGVLTLVAYGAACGLRAGGIQDFHALWGNALFMLFYALIGVALAVYNERWRWLSFQLKKEIQEKNDALQQTNKALAEIKGHMMQQEKMAALGTLAAGLLHEVNNPVNYSLMALNMSMMDPLVANSPELKESLGDAKEGMQRVQSIVSDLKTFAYQKPGDETNTRIFLFEKALQSALRLTGFELKGIAVTVELPMDTHVRGDEPALIGVLINLLGNAALALHKAARTGPRIDVRAVRTGERLEVTVRDNGTGIQPDHLARVFEPFFTTRDVGKGLGLGLSVSYAIVQRHGGALRVNSEPGAWTEFAFDLGLANQNV</sequence>
<keyword evidence="7" id="KW-1185">Reference proteome</keyword>
<reference evidence="6 7" key="1">
    <citation type="submission" date="2023-07" db="EMBL/GenBank/DDBJ databases">
        <title>Sorghum-associated microbial communities from plants grown in Nebraska, USA.</title>
        <authorList>
            <person name="Schachtman D."/>
        </authorList>
    </citation>
    <scope>NUCLEOTIDE SEQUENCE [LARGE SCALE GENOMIC DNA]</scope>
    <source>
        <strain evidence="6 7">BE313</strain>
    </source>
</reference>
<dbReference type="Pfam" id="PF02518">
    <property type="entry name" value="HATPase_c"/>
    <property type="match status" value="1"/>
</dbReference>
<comment type="caution">
    <text evidence="6">The sequence shown here is derived from an EMBL/GenBank/DDBJ whole genome shotgun (WGS) entry which is preliminary data.</text>
</comment>
<feature type="transmembrane region" description="Helical" evidence="4">
    <location>
        <begin position="53"/>
        <end position="72"/>
    </location>
</feature>
<dbReference type="InterPro" id="IPR036097">
    <property type="entry name" value="HisK_dim/P_sf"/>
</dbReference>
<evidence type="ECO:0000259" key="5">
    <source>
        <dbReference type="PROSITE" id="PS50109"/>
    </source>
</evidence>
<feature type="transmembrane region" description="Helical" evidence="4">
    <location>
        <begin position="21"/>
        <end position="41"/>
    </location>
</feature>
<protein>
    <recommendedName>
        <fullName evidence="2">histidine kinase</fullName>
        <ecNumber evidence="2">2.7.13.3</ecNumber>
    </recommendedName>
</protein>
<keyword evidence="4" id="KW-0812">Transmembrane</keyword>
<dbReference type="Gene3D" id="1.10.287.130">
    <property type="match status" value="1"/>
</dbReference>
<dbReference type="InterPro" id="IPR036890">
    <property type="entry name" value="HATPase_C_sf"/>
</dbReference>
<dbReference type="CDD" id="cd00082">
    <property type="entry name" value="HisKA"/>
    <property type="match status" value="1"/>
</dbReference>
<keyword evidence="3" id="KW-0597">Phosphoprotein</keyword>
<dbReference type="InterPro" id="IPR004358">
    <property type="entry name" value="Sig_transdc_His_kin-like_C"/>
</dbReference>
<accession>A0ABU2CG36</accession>
<dbReference type="RefSeq" id="WP_310377133.1">
    <property type="nucleotide sequence ID" value="NZ_JAVDXT010000007.1"/>
</dbReference>
<dbReference type="PANTHER" id="PTHR43065">
    <property type="entry name" value="SENSOR HISTIDINE KINASE"/>
    <property type="match status" value="1"/>
</dbReference>
<feature type="transmembrane region" description="Helical" evidence="4">
    <location>
        <begin position="108"/>
        <end position="125"/>
    </location>
</feature>
<name>A0ABU2CG36_9BURK</name>
<dbReference type="EC" id="2.7.13.3" evidence="2"/>
<dbReference type="EMBL" id="JAVDXT010000007">
    <property type="protein sequence ID" value="MDR7380284.1"/>
    <property type="molecule type" value="Genomic_DNA"/>
</dbReference>